<dbReference type="InterPro" id="IPR039425">
    <property type="entry name" value="RNA_pol_sigma-70-like"/>
</dbReference>
<dbReference type="InterPro" id="IPR013325">
    <property type="entry name" value="RNA_pol_sigma_r2"/>
</dbReference>
<evidence type="ECO:0000256" key="4">
    <source>
        <dbReference type="ARBA" id="ARBA00023163"/>
    </source>
</evidence>
<comment type="caution">
    <text evidence="7">The sequence shown here is derived from an EMBL/GenBank/DDBJ whole genome shotgun (WGS) entry which is preliminary data.</text>
</comment>
<evidence type="ECO:0000313" key="7">
    <source>
        <dbReference type="EMBL" id="KTR07054.1"/>
    </source>
</evidence>
<evidence type="ECO:0000256" key="2">
    <source>
        <dbReference type="ARBA" id="ARBA00023015"/>
    </source>
</evidence>
<proteinExistence type="inferred from homology"/>
<evidence type="ECO:0000256" key="3">
    <source>
        <dbReference type="ARBA" id="ARBA00023082"/>
    </source>
</evidence>
<dbReference type="GO" id="GO:0016987">
    <property type="term" value="F:sigma factor activity"/>
    <property type="evidence" value="ECO:0007669"/>
    <property type="project" value="UniProtKB-KW"/>
</dbReference>
<dbReference type="InterPro" id="IPR013324">
    <property type="entry name" value="RNA_pol_sigma_r3/r4-like"/>
</dbReference>
<gene>
    <name evidence="7" type="ORF">NS365_05265</name>
</gene>
<dbReference type="PANTHER" id="PTHR43133:SF25">
    <property type="entry name" value="RNA POLYMERASE SIGMA FACTOR RFAY-RELATED"/>
    <property type="match status" value="1"/>
</dbReference>
<evidence type="ECO:0000256" key="1">
    <source>
        <dbReference type="ARBA" id="ARBA00010641"/>
    </source>
</evidence>
<accession>A0A175RVQ1</accession>
<dbReference type="Gene3D" id="1.10.10.10">
    <property type="entry name" value="Winged helix-like DNA-binding domain superfamily/Winged helix DNA-binding domain"/>
    <property type="match status" value="1"/>
</dbReference>
<feature type="domain" description="PhyR sigma2" evidence="6">
    <location>
        <begin position="10"/>
        <end position="63"/>
    </location>
</feature>
<comment type="similarity">
    <text evidence="1">Belongs to the sigma-70 factor family. ECF subfamily.</text>
</comment>
<dbReference type="InterPro" id="IPR014284">
    <property type="entry name" value="RNA_pol_sigma-70_dom"/>
</dbReference>
<dbReference type="InterPro" id="IPR053866">
    <property type="entry name" value="PhyR_sigma2"/>
</dbReference>
<name>A0A175RVQ1_9HYPH</name>
<dbReference type="Proteomes" id="UP000078529">
    <property type="component" value="Unassembled WGS sequence"/>
</dbReference>
<evidence type="ECO:0000259" key="5">
    <source>
        <dbReference type="Pfam" id="PF08281"/>
    </source>
</evidence>
<dbReference type="Gene3D" id="1.10.1740.10">
    <property type="match status" value="1"/>
</dbReference>
<dbReference type="NCBIfam" id="TIGR02937">
    <property type="entry name" value="sigma70-ECF"/>
    <property type="match status" value="1"/>
</dbReference>
<dbReference type="GO" id="GO:0006352">
    <property type="term" value="P:DNA-templated transcription initiation"/>
    <property type="evidence" value="ECO:0007669"/>
    <property type="project" value="InterPro"/>
</dbReference>
<dbReference type="GO" id="GO:0003677">
    <property type="term" value="F:DNA binding"/>
    <property type="evidence" value="ECO:0007669"/>
    <property type="project" value="InterPro"/>
</dbReference>
<keyword evidence="3" id="KW-0731">Sigma factor</keyword>
<organism evidence="7 8">
    <name type="scientific">Aureimonas ureilytica</name>
    <dbReference type="NCBI Taxonomy" id="401562"/>
    <lineage>
        <taxon>Bacteria</taxon>
        <taxon>Pseudomonadati</taxon>
        <taxon>Pseudomonadota</taxon>
        <taxon>Alphaproteobacteria</taxon>
        <taxon>Hyphomicrobiales</taxon>
        <taxon>Aurantimonadaceae</taxon>
        <taxon>Aureimonas</taxon>
    </lineage>
</organism>
<dbReference type="EMBL" id="LDQA01000013">
    <property type="protein sequence ID" value="KTR07054.1"/>
    <property type="molecule type" value="Genomic_DNA"/>
</dbReference>
<sequence length="171" mass="19026">MSTDEIAARIEPLIPGLRRYAYGLVRDGDAADDLVQDCLERAVGRWHLRRPEGDLRAWLFAILRNLHLSGLRQHKRRGPHVALDEMASPPAVDGDQDGRAGLRDVLAGLDALSEEHRTVLLLVGVEDMSYDEAARVIGLPVGTVMSRLSRAREKLRAILETGIRAPLRRVK</sequence>
<evidence type="ECO:0000259" key="6">
    <source>
        <dbReference type="Pfam" id="PF22029"/>
    </source>
</evidence>
<keyword evidence="4" id="KW-0804">Transcription</keyword>
<reference evidence="7 8" key="1">
    <citation type="journal article" date="2016" name="Front. Microbiol.">
        <title>Genomic Resource of Rice Seed Associated Bacteria.</title>
        <authorList>
            <person name="Midha S."/>
            <person name="Bansal K."/>
            <person name="Sharma S."/>
            <person name="Kumar N."/>
            <person name="Patil P.P."/>
            <person name="Chaudhry V."/>
            <person name="Patil P.B."/>
        </authorList>
    </citation>
    <scope>NUCLEOTIDE SEQUENCE [LARGE SCALE GENOMIC DNA]</scope>
    <source>
        <strain evidence="7 8">NS365</strain>
    </source>
</reference>
<evidence type="ECO:0000313" key="8">
    <source>
        <dbReference type="Proteomes" id="UP000078529"/>
    </source>
</evidence>
<dbReference type="CDD" id="cd06171">
    <property type="entry name" value="Sigma70_r4"/>
    <property type="match status" value="1"/>
</dbReference>
<protein>
    <submittedName>
        <fullName evidence="7">RNA polymerase subunit sigma-24</fullName>
    </submittedName>
</protein>
<dbReference type="Pfam" id="PF08281">
    <property type="entry name" value="Sigma70_r4_2"/>
    <property type="match status" value="1"/>
</dbReference>
<dbReference type="PATRIC" id="fig|401562.4.peg.664"/>
<keyword evidence="2" id="KW-0805">Transcription regulation</keyword>
<dbReference type="RefSeq" id="WP_058599234.1">
    <property type="nucleotide sequence ID" value="NZ_LDQA01000013.1"/>
</dbReference>
<dbReference type="InterPro" id="IPR036388">
    <property type="entry name" value="WH-like_DNA-bd_sf"/>
</dbReference>
<dbReference type="PANTHER" id="PTHR43133">
    <property type="entry name" value="RNA POLYMERASE ECF-TYPE SIGMA FACTO"/>
    <property type="match status" value="1"/>
</dbReference>
<dbReference type="InterPro" id="IPR013249">
    <property type="entry name" value="RNA_pol_sigma70_r4_t2"/>
</dbReference>
<dbReference type="SUPFAM" id="SSF88659">
    <property type="entry name" value="Sigma3 and sigma4 domains of RNA polymerase sigma factors"/>
    <property type="match status" value="1"/>
</dbReference>
<dbReference type="AlphaFoldDB" id="A0A175RVQ1"/>
<keyword evidence="8" id="KW-1185">Reference proteome</keyword>
<dbReference type="SUPFAM" id="SSF88946">
    <property type="entry name" value="Sigma2 domain of RNA polymerase sigma factors"/>
    <property type="match status" value="1"/>
</dbReference>
<dbReference type="Pfam" id="PF22029">
    <property type="entry name" value="PhyR_sigma2"/>
    <property type="match status" value="1"/>
</dbReference>
<feature type="domain" description="RNA polymerase sigma factor 70 region 4 type 2" evidence="5">
    <location>
        <begin position="104"/>
        <end position="155"/>
    </location>
</feature>